<organism evidence="2 3">
    <name type="scientific">Austropuccinia psidii MF-1</name>
    <dbReference type="NCBI Taxonomy" id="1389203"/>
    <lineage>
        <taxon>Eukaryota</taxon>
        <taxon>Fungi</taxon>
        <taxon>Dikarya</taxon>
        <taxon>Basidiomycota</taxon>
        <taxon>Pucciniomycotina</taxon>
        <taxon>Pucciniomycetes</taxon>
        <taxon>Pucciniales</taxon>
        <taxon>Sphaerophragmiaceae</taxon>
        <taxon>Austropuccinia</taxon>
    </lineage>
</organism>
<gene>
    <name evidence="2" type="ORF">O181_042467</name>
</gene>
<reference evidence="2" key="1">
    <citation type="submission" date="2021-03" db="EMBL/GenBank/DDBJ databases">
        <title>Draft genome sequence of rust myrtle Austropuccinia psidii MF-1, a brazilian biotype.</title>
        <authorList>
            <person name="Quecine M.C."/>
            <person name="Pachon D.M.R."/>
            <person name="Bonatelli M.L."/>
            <person name="Correr F.H."/>
            <person name="Franceschini L.M."/>
            <person name="Leite T.F."/>
            <person name="Margarido G.R.A."/>
            <person name="Almeida C.A."/>
            <person name="Ferrarezi J.A."/>
            <person name="Labate C.A."/>
        </authorList>
    </citation>
    <scope>NUCLEOTIDE SEQUENCE</scope>
    <source>
        <strain evidence="2">MF-1</strain>
    </source>
</reference>
<evidence type="ECO:0000313" key="3">
    <source>
        <dbReference type="Proteomes" id="UP000765509"/>
    </source>
</evidence>
<dbReference type="EMBL" id="AVOT02016993">
    <property type="protein sequence ID" value="MBW0502752.1"/>
    <property type="molecule type" value="Genomic_DNA"/>
</dbReference>
<evidence type="ECO:0000313" key="2">
    <source>
        <dbReference type="EMBL" id="MBW0502752.1"/>
    </source>
</evidence>
<accession>A0A9Q3HFW5</accession>
<proteinExistence type="predicted"/>
<feature type="region of interest" description="Disordered" evidence="1">
    <location>
        <begin position="145"/>
        <end position="165"/>
    </location>
</feature>
<feature type="compositionally biased region" description="Basic and acidic residues" evidence="1">
    <location>
        <begin position="156"/>
        <end position="165"/>
    </location>
</feature>
<protein>
    <submittedName>
        <fullName evidence="2">Uncharacterized protein</fullName>
    </submittedName>
</protein>
<feature type="region of interest" description="Disordered" evidence="1">
    <location>
        <begin position="22"/>
        <end position="53"/>
    </location>
</feature>
<feature type="compositionally biased region" description="Basic and acidic residues" evidence="1">
    <location>
        <begin position="270"/>
        <end position="299"/>
    </location>
</feature>
<feature type="non-terminal residue" evidence="2">
    <location>
        <position position="1"/>
    </location>
</feature>
<dbReference type="AlphaFoldDB" id="A0A9Q3HFW5"/>
<feature type="region of interest" description="Disordered" evidence="1">
    <location>
        <begin position="215"/>
        <end position="299"/>
    </location>
</feature>
<evidence type="ECO:0000256" key="1">
    <source>
        <dbReference type="SAM" id="MobiDB-lite"/>
    </source>
</evidence>
<feature type="compositionally biased region" description="Polar residues" evidence="1">
    <location>
        <begin position="31"/>
        <end position="50"/>
    </location>
</feature>
<keyword evidence="3" id="KW-1185">Reference proteome</keyword>
<sequence length="299" mass="34531">PQRHQSKDTGKESVKKVLNKLKHLSKVVESPNKTQAGRNQYKKATQNSQPFRPRYHLPPISSGYQPYVPAQMAPRQLLKCYYCLEEGHSAIRCNHLTEDLERRIVLKRGGTYLFPNFQRLSTEGPKSAKELVRHFSKEQEVFTKKMMEQSNPPPNKQEKTVIEESKGEKATAIAQIEEWGNWKPPQISPANENLQINVGLRETRQRAARQEIQSQIQQEGENETHKPFKKKIPGASHEEDEAEEEIRVLIPTKYKKTQEGKEVDNDDIEIISRNKNKEGLRQESQKMELKDKVKSTANN</sequence>
<name>A0A9Q3HFW5_9BASI</name>
<dbReference type="Proteomes" id="UP000765509">
    <property type="component" value="Unassembled WGS sequence"/>
</dbReference>
<comment type="caution">
    <text evidence="2">The sequence shown here is derived from an EMBL/GenBank/DDBJ whole genome shotgun (WGS) entry which is preliminary data.</text>
</comment>